<dbReference type="SUPFAM" id="SSF158682">
    <property type="entry name" value="TerB-like"/>
    <property type="match status" value="1"/>
</dbReference>
<dbReference type="Pfam" id="PF05099">
    <property type="entry name" value="TerB"/>
    <property type="match status" value="1"/>
</dbReference>
<feature type="domain" description="Co-chaperone DjlA N-terminal" evidence="1">
    <location>
        <begin position="50"/>
        <end position="162"/>
    </location>
</feature>
<dbReference type="InterPro" id="IPR029024">
    <property type="entry name" value="TerB-like"/>
</dbReference>
<dbReference type="Gene3D" id="1.10.3680.10">
    <property type="entry name" value="TerB-like"/>
    <property type="match status" value="1"/>
</dbReference>
<dbReference type="EMBL" id="UIDG01000001">
    <property type="protein sequence ID" value="SUS03326.1"/>
    <property type="molecule type" value="Genomic_DNA"/>
</dbReference>
<evidence type="ECO:0000313" key="2">
    <source>
        <dbReference type="EMBL" id="SUS03326.1"/>
    </source>
</evidence>
<protein>
    <recommendedName>
        <fullName evidence="1">Co-chaperone DjlA N-terminal domain-containing protein</fullName>
    </recommendedName>
</protein>
<dbReference type="InterPro" id="IPR007791">
    <property type="entry name" value="DjlA_N"/>
</dbReference>
<gene>
    <name evidence="2" type="ORF">DF3PB_10078</name>
</gene>
<organism evidence="2">
    <name type="scientific">metagenome</name>
    <dbReference type="NCBI Taxonomy" id="256318"/>
    <lineage>
        <taxon>unclassified sequences</taxon>
        <taxon>metagenomes</taxon>
    </lineage>
</organism>
<dbReference type="AlphaFoldDB" id="A0A380T7G3"/>
<name>A0A380T7G3_9ZZZZ</name>
<evidence type="ECO:0000259" key="1">
    <source>
        <dbReference type="Pfam" id="PF05099"/>
    </source>
</evidence>
<proteinExistence type="predicted"/>
<sequence>MTARDETGARDPLPVFEPAADRSVHPTFDVRELAQRTGYRPATDWTIPEAFLCLILLAAAADGFVPPEEHMEIRALARRSRVLKSVDLPHLAQLNRIVSERLKHRPEGLREACEALPADMRPSILAHCADILLADGGLAPAEAEFLNRITAYLGLRDEDARSIVEVLMVKNRY</sequence>
<reference evidence="2" key="1">
    <citation type="submission" date="2018-07" db="EMBL/GenBank/DDBJ databases">
        <authorList>
            <person name="Quirk P.G."/>
            <person name="Krulwich T.A."/>
        </authorList>
    </citation>
    <scope>NUCLEOTIDE SEQUENCE</scope>
</reference>
<accession>A0A380T7G3</accession>